<protein>
    <submittedName>
        <fullName evidence="1">Uncharacterized protein</fullName>
    </submittedName>
</protein>
<accession>A0A7C5REE4</accession>
<dbReference type="InterPro" id="IPR044000">
    <property type="entry name" value="Phage_tube_2"/>
</dbReference>
<dbReference type="Pfam" id="PF18906">
    <property type="entry name" value="Phage_tube_2"/>
    <property type="match status" value="1"/>
</dbReference>
<sequence length="306" mass="31849">MPLNLGYAGLGKETTPGTGVAPTFFFRLQEVPQVRAAASFAEVPALDALGVSIVVPTQRHAEADLSVVVTPRAIGALLAALLGAPTTTGAAPNYTHTFTPKTSYPSYTLEVQDGVAVHRAVGAQVAELTLRHAADGYLQAQATLVGMDRTTTGTAATPTYESQVFNVGQVSVSIGGSAVTGRASQVEVSISVPKTPFNALSQVPAVAVYPEGTAEVTASMELVFDSTEDAGRLTDFLAATARSVSLAWTIDANTSLTVAFDGYLTEDPWVASNRDTGMARIRLALKAVRTGSNLLTVTLKNSQASY</sequence>
<comment type="caution">
    <text evidence="1">The sequence shown here is derived from an EMBL/GenBank/DDBJ whole genome shotgun (WGS) entry which is preliminary data.</text>
</comment>
<dbReference type="EMBL" id="DRXE01000154">
    <property type="protein sequence ID" value="HHM67862.1"/>
    <property type="molecule type" value="Genomic_DNA"/>
</dbReference>
<organism evidence="1">
    <name type="scientific">Thermus caliditerrae</name>
    <dbReference type="NCBI Taxonomy" id="1330700"/>
    <lineage>
        <taxon>Bacteria</taxon>
        <taxon>Thermotogati</taxon>
        <taxon>Deinococcota</taxon>
        <taxon>Deinococci</taxon>
        <taxon>Thermales</taxon>
        <taxon>Thermaceae</taxon>
        <taxon>Thermus</taxon>
    </lineage>
</organism>
<gene>
    <name evidence="1" type="ORF">ENM28_03960</name>
</gene>
<dbReference type="AlphaFoldDB" id="A0A7C5REE4"/>
<name>A0A7C5REE4_9DEIN</name>
<evidence type="ECO:0000313" key="1">
    <source>
        <dbReference type="EMBL" id="HHM67862.1"/>
    </source>
</evidence>
<proteinExistence type="predicted"/>
<reference evidence="1" key="1">
    <citation type="journal article" date="2020" name="mSystems">
        <title>Genome- and Community-Level Interaction Insights into Carbon Utilization and Element Cycling Functions of Hydrothermarchaeota in Hydrothermal Sediment.</title>
        <authorList>
            <person name="Zhou Z."/>
            <person name="Liu Y."/>
            <person name="Xu W."/>
            <person name="Pan J."/>
            <person name="Luo Z.H."/>
            <person name="Li M."/>
        </authorList>
    </citation>
    <scope>NUCLEOTIDE SEQUENCE [LARGE SCALE GENOMIC DNA]</scope>
    <source>
        <strain evidence="1">SpSt-1071</strain>
    </source>
</reference>